<evidence type="ECO:0008006" key="3">
    <source>
        <dbReference type="Google" id="ProtNLM"/>
    </source>
</evidence>
<dbReference type="RefSeq" id="WP_109651103.1">
    <property type="nucleotide sequence ID" value="NZ_JBBJPS010000004.1"/>
</dbReference>
<gene>
    <name evidence="1" type="ORF">C7430_101940</name>
</gene>
<evidence type="ECO:0000313" key="2">
    <source>
        <dbReference type="Proteomes" id="UP000245996"/>
    </source>
</evidence>
<sequence>MMQNQWDALCKATTSIMAEHVQPFLSPISYSEGNDYGKLHGTGSYILFDDKEYLITNEHVGNLDKKTTLQNQFFKDENIYVLRNQFKSKPHPIDVAISYIDKELWSTHTQYAQAIPSKRFALKHNPYKNELLFLAGYSGERSGFHYNNLISRCTPYLTQEMALPDNIQVADADFHFSLPYKPDLATSVDGTSSLPDPHGFSGSLVWDTKRIACLAENREWEPSMAEVTGILWGWPSSSPCLLATRVEKLSLKDLL</sequence>
<protein>
    <recommendedName>
        <fullName evidence="3">Serine protease</fullName>
    </recommendedName>
</protein>
<dbReference type="EMBL" id="QGHE01000001">
    <property type="protein sequence ID" value="PWJ83363.1"/>
    <property type="molecule type" value="Genomic_DNA"/>
</dbReference>
<comment type="caution">
    <text evidence="1">The sequence shown here is derived from an EMBL/GenBank/DDBJ whole genome shotgun (WGS) entry which is preliminary data.</text>
</comment>
<reference evidence="1 2" key="1">
    <citation type="submission" date="2018-05" db="EMBL/GenBank/DDBJ databases">
        <title>Genomic Encyclopedia of Type Strains, Phase IV (KMG-V): Genome sequencing to study the core and pangenomes of soil and plant-associated prokaryotes.</title>
        <authorList>
            <person name="Whitman W."/>
        </authorList>
    </citation>
    <scope>NUCLEOTIDE SEQUENCE [LARGE SCALE GENOMIC DNA]</scope>
    <source>
        <strain evidence="1 2">PNG 92-11</strain>
    </source>
</reference>
<evidence type="ECO:0000313" key="1">
    <source>
        <dbReference type="EMBL" id="PWJ83363.1"/>
    </source>
</evidence>
<name>A0ABD6XW65_ENTAG</name>
<dbReference type="SUPFAM" id="SSF50494">
    <property type="entry name" value="Trypsin-like serine proteases"/>
    <property type="match status" value="1"/>
</dbReference>
<dbReference type="AlphaFoldDB" id="A0ABD6XW65"/>
<organism evidence="1 2">
    <name type="scientific">Enterobacter agglomerans</name>
    <name type="common">Erwinia herbicola</name>
    <name type="synonym">Pantoea agglomerans</name>
    <dbReference type="NCBI Taxonomy" id="549"/>
    <lineage>
        <taxon>Bacteria</taxon>
        <taxon>Pseudomonadati</taxon>
        <taxon>Pseudomonadota</taxon>
        <taxon>Gammaproteobacteria</taxon>
        <taxon>Enterobacterales</taxon>
        <taxon>Erwiniaceae</taxon>
        <taxon>Pantoea</taxon>
        <taxon>Pantoea agglomerans group</taxon>
    </lineage>
</organism>
<dbReference type="InterPro" id="IPR009003">
    <property type="entry name" value="Peptidase_S1_PA"/>
</dbReference>
<accession>A0ABD6XW65</accession>
<proteinExistence type="predicted"/>
<dbReference type="Proteomes" id="UP000245996">
    <property type="component" value="Unassembled WGS sequence"/>
</dbReference>